<proteinExistence type="predicted"/>
<protein>
    <recommendedName>
        <fullName evidence="2">PH domain-containing protein</fullName>
    </recommendedName>
</protein>
<dbReference type="EMBL" id="JNBR01001648">
    <property type="protein sequence ID" value="OQR85597.1"/>
    <property type="molecule type" value="Genomic_DNA"/>
</dbReference>
<evidence type="ECO:0000313" key="4">
    <source>
        <dbReference type="Proteomes" id="UP000243579"/>
    </source>
</evidence>
<evidence type="ECO:0000313" key="3">
    <source>
        <dbReference type="EMBL" id="OQR85597.1"/>
    </source>
</evidence>
<dbReference type="SUPFAM" id="SSF50729">
    <property type="entry name" value="PH domain-like"/>
    <property type="match status" value="1"/>
</dbReference>
<keyword evidence="4" id="KW-1185">Reference proteome</keyword>
<dbReference type="SMART" id="SM00233">
    <property type="entry name" value="PH"/>
    <property type="match status" value="1"/>
</dbReference>
<accession>A0A1V9YIU6</accession>
<feature type="compositionally biased region" description="Basic and acidic residues" evidence="1">
    <location>
        <begin position="58"/>
        <end position="67"/>
    </location>
</feature>
<dbReference type="InterPro" id="IPR011993">
    <property type="entry name" value="PH-like_dom_sf"/>
</dbReference>
<evidence type="ECO:0000259" key="2">
    <source>
        <dbReference type="PROSITE" id="PS50003"/>
    </source>
</evidence>
<feature type="region of interest" description="Disordered" evidence="1">
    <location>
        <begin position="58"/>
        <end position="77"/>
    </location>
</feature>
<reference evidence="3 4" key="1">
    <citation type="journal article" date="2014" name="Genome Biol. Evol.">
        <title>The secreted proteins of Achlya hypogyna and Thraustotheca clavata identify the ancestral oomycete secretome and reveal gene acquisitions by horizontal gene transfer.</title>
        <authorList>
            <person name="Misner I."/>
            <person name="Blouin N."/>
            <person name="Leonard G."/>
            <person name="Richards T.A."/>
            <person name="Lane C.E."/>
        </authorList>
    </citation>
    <scope>NUCLEOTIDE SEQUENCE [LARGE SCALE GENOMIC DNA]</scope>
    <source>
        <strain evidence="3 4">ATCC 48635</strain>
    </source>
</reference>
<organism evidence="3 4">
    <name type="scientific">Achlya hypogyna</name>
    <name type="common">Oomycete</name>
    <name type="synonym">Protoachlya hypogyna</name>
    <dbReference type="NCBI Taxonomy" id="1202772"/>
    <lineage>
        <taxon>Eukaryota</taxon>
        <taxon>Sar</taxon>
        <taxon>Stramenopiles</taxon>
        <taxon>Oomycota</taxon>
        <taxon>Saprolegniomycetes</taxon>
        <taxon>Saprolegniales</taxon>
        <taxon>Achlyaceae</taxon>
        <taxon>Achlya</taxon>
    </lineage>
</organism>
<gene>
    <name evidence="3" type="ORF">ACHHYP_11648</name>
</gene>
<dbReference type="AlphaFoldDB" id="A0A1V9YIU6"/>
<sequence>MLLTMESLLALAAKAEPRSVEACMVHARALDGEGALHPELRRLSFAFEAEVERHAATMKAFENRSQRDAASPVRSPLSRRRGSLVLDMGSLVDSRSPASPIAKPPSPHPSHPSLNYQSLFLAAALQLLEEKRLPAELALPAVDAHPKLPPGTILAGYLKKAKDNSLRTSSKKYVILTQGVLTYYADVSAVAQPSSASATEVVLVPRRFLCRDNLSQRFQHKHAFELIATAADGPTKRKTKLVWIAASAAERAVWVHAIRCLLDRPVNVARPPDGDCYAFVLLQRALRDARRKDAYVCALRGCKRTLVVPVAWVHAQSPNAALPCGMAQVFKDLGRDKVQINHVVYSGADGTESVVGALVRAVMDVCTELSEADALGVVRSILLASNRTQSGGDTYETVDFLFHNAALVVLCPGAVEAAPLQVNVALRNACPEISTASPTKPDPLTRGISVDLPAKAERASMSSVFSFGDDLDSSLPAKALNLFARETETAELVSFAGERMHINIVAATSYKICDANPTGDVATDTWATVDAVFEQSFVYAPHYGVLEGHGTVRVAVTLAAM</sequence>
<name>A0A1V9YIU6_ACHHY</name>
<evidence type="ECO:0000256" key="1">
    <source>
        <dbReference type="SAM" id="MobiDB-lite"/>
    </source>
</evidence>
<comment type="caution">
    <text evidence="3">The sequence shown here is derived from an EMBL/GenBank/DDBJ whole genome shotgun (WGS) entry which is preliminary data.</text>
</comment>
<dbReference type="PROSITE" id="PS50003">
    <property type="entry name" value="PH_DOMAIN"/>
    <property type="match status" value="1"/>
</dbReference>
<feature type="domain" description="PH" evidence="2">
    <location>
        <begin position="151"/>
        <end position="263"/>
    </location>
</feature>
<dbReference type="Proteomes" id="UP000243579">
    <property type="component" value="Unassembled WGS sequence"/>
</dbReference>
<dbReference type="Gene3D" id="2.30.29.30">
    <property type="entry name" value="Pleckstrin-homology domain (PH domain)/Phosphotyrosine-binding domain (PTB)"/>
    <property type="match status" value="1"/>
</dbReference>
<dbReference type="OrthoDB" id="185175at2759"/>
<dbReference type="InterPro" id="IPR001849">
    <property type="entry name" value="PH_domain"/>
</dbReference>
<dbReference type="CDD" id="cd00821">
    <property type="entry name" value="PH"/>
    <property type="match status" value="1"/>
</dbReference>